<organism evidence="2">
    <name type="scientific">marine sediment metagenome</name>
    <dbReference type="NCBI Taxonomy" id="412755"/>
    <lineage>
        <taxon>unclassified sequences</taxon>
        <taxon>metagenomes</taxon>
        <taxon>ecological metagenomes</taxon>
    </lineage>
</organism>
<proteinExistence type="predicted"/>
<dbReference type="InterPro" id="IPR050834">
    <property type="entry name" value="Glycosyltransf_2"/>
</dbReference>
<dbReference type="SUPFAM" id="SSF53448">
    <property type="entry name" value="Nucleotide-diphospho-sugar transferases"/>
    <property type="match status" value="1"/>
</dbReference>
<dbReference type="EMBL" id="BARS01019424">
    <property type="protein sequence ID" value="GAF90754.1"/>
    <property type="molecule type" value="Genomic_DNA"/>
</dbReference>
<feature type="domain" description="Glycosyltransferase 2-like" evidence="1">
    <location>
        <begin position="10"/>
        <end position="116"/>
    </location>
</feature>
<feature type="non-terminal residue" evidence="2">
    <location>
        <position position="127"/>
    </location>
</feature>
<accession>X0TC06</accession>
<evidence type="ECO:0000313" key="2">
    <source>
        <dbReference type="EMBL" id="GAF90754.1"/>
    </source>
</evidence>
<protein>
    <recommendedName>
        <fullName evidence="1">Glycosyltransferase 2-like domain-containing protein</fullName>
    </recommendedName>
</protein>
<dbReference type="PANTHER" id="PTHR43685:SF2">
    <property type="entry name" value="GLYCOSYLTRANSFERASE 2-LIKE DOMAIN-CONTAINING PROTEIN"/>
    <property type="match status" value="1"/>
</dbReference>
<reference evidence="2" key="1">
    <citation type="journal article" date="2014" name="Front. Microbiol.">
        <title>High frequency of phylogenetically diverse reductive dehalogenase-homologous genes in deep subseafloor sedimentary metagenomes.</title>
        <authorList>
            <person name="Kawai M."/>
            <person name="Futagami T."/>
            <person name="Toyoda A."/>
            <person name="Takaki Y."/>
            <person name="Nishi S."/>
            <person name="Hori S."/>
            <person name="Arai W."/>
            <person name="Tsubouchi T."/>
            <person name="Morono Y."/>
            <person name="Uchiyama I."/>
            <person name="Ito T."/>
            <person name="Fujiyama A."/>
            <person name="Inagaki F."/>
            <person name="Takami H."/>
        </authorList>
    </citation>
    <scope>NUCLEOTIDE SEQUENCE</scope>
    <source>
        <strain evidence="2">Expedition CK06-06</strain>
    </source>
</reference>
<dbReference type="AlphaFoldDB" id="X0TC06"/>
<gene>
    <name evidence="2" type="ORF">S01H1_31487</name>
</gene>
<dbReference type="Gene3D" id="3.90.550.10">
    <property type="entry name" value="Spore Coat Polysaccharide Biosynthesis Protein SpsA, Chain A"/>
    <property type="match status" value="1"/>
</dbReference>
<name>X0TC06_9ZZZZ</name>
<dbReference type="InterPro" id="IPR001173">
    <property type="entry name" value="Glyco_trans_2-like"/>
</dbReference>
<dbReference type="Pfam" id="PF00535">
    <property type="entry name" value="Glycos_transf_2"/>
    <property type="match status" value="1"/>
</dbReference>
<dbReference type="InterPro" id="IPR029044">
    <property type="entry name" value="Nucleotide-diphossugar_trans"/>
</dbReference>
<sequence>MTNKDINNITVIIPAKNEENYIDKCIEGIKAIDFNKNQMEIIVVDNGSKDRTINIASNSGAKVIEVQDVTIGELRNYGAKVAKGEILAFLDADCIPHKKWLKNALWHFDNPDVACVGSEPILSAGEN</sequence>
<evidence type="ECO:0000259" key="1">
    <source>
        <dbReference type="Pfam" id="PF00535"/>
    </source>
</evidence>
<comment type="caution">
    <text evidence="2">The sequence shown here is derived from an EMBL/GenBank/DDBJ whole genome shotgun (WGS) entry which is preliminary data.</text>
</comment>
<dbReference type="PANTHER" id="PTHR43685">
    <property type="entry name" value="GLYCOSYLTRANSFERASE"/>
    <property type="match status" value="1"/>
</dbReference>
<dbReference type="GO" id="GO:0044010">
    <property type="term" value="P:single-species biofilm formation"/>
    <property type="evidence" value="ECO:0007669"/>
    <property type="project" value="TreeGrafter"/>
</dbReference>